<name>A0A9P8C1D0_9HELO</name>
<dbReference type="EMBL" id="MU251827">
    <property type="protein sequence ID" value="KAG9229006.1"/>
    <property type="molecule type" value="Genomic_DNA"/>
</dbReference>
<proteinExistence type="predicted"/>
<sequence length="236" mass="26477">MAALVATPARIPGLDFPLEIKDLQNSRNTYNGLLDDADQPPVAEEHLQKLAALFVRHNAQETLGLHLIHGHFQTSENTVMLGTNFQNPMLRWTKVTRVTDVDLNNIHGHIFVFTGSGFIAYEKEFFVDFVDYLVTNDLTKLLGLQVLMDVNMTMWELILDQGTVMLDASVVRNCKPTRITGWRFEAVDGEPRVHESNETHAAMSSGNHKIFNAGKPLPKLENVDDLKTSLVNVDVL</sequence>
<dbReference type="Proteomes" id="UP000824998">
    <property type="component" value="Unassembled WGS sequence"/>
</dbReference>
<comment type="caution">
    <text evidence="1">The sequence shown here is derived from an EMBL/GenBank/DDBJ whole genome shotgun (WGS) entry which is preliminary data.</text>
</comment>
<accession>A0A9P8C1D0</accession>
<gene>
    <name evidence="1" type="ORF">BJ875DRAFT_524637</name>
</gene>
<keyword evidence="2" id="KW-1185">Reference proteome</keyword>
<evidence type="ECO:0000313" key="1">
    <source>
        <dbReference type="EMBL" id="KAG9229006.1"/>
    </source>
</evidence>
<dbReference type="AlphaFoldDB" id="A0A9P8C1D0"/>
<evidence type="ECO:0000313" key="2">
    <source>
        <dbReference type="Proteomes" id="UP000824998"/>
    </source>
</evidence>
<protein>
    <submittedName>
        <fullName evidence="1">Uncharacterized protein</fullName>
    </submittedName>
</protein>
<dbReference type="OrthoDB" id="2322999at2759"/>
<reference evidence="1" key="1">
    <citation type="journal article" date="2021" name="IMA Fungus">
        <title>Genomic characterization of three marine fungi, including Emericellopsis atlantica sp. nov. with signatures of a generalist lifestyle and marine biomass degradation.</title>
        <authorList>
            <person name="Hagestad O.C."/>
            <person name="Hou L."/>
            <person name="Andersen J.H."/>
            <person name="Hansen E.H."/>
            <person name="Altermark B."/>
            <person name="Li C."/>
            <person name="Kuhnert E."/>
            <person name="Cox R.J."/>
            <person name="Crous P.W."/>
            <person name="Spatafora J.W."/>
            <person name="Lail K."/>
            <person name="Amirebrahimi M."/>
            <person name="Lipzen A."/>
            <person name="Pangilinan J."/>
            <person name="Andreopoulos W."/>
            <person name="Hayes R.D."/>
            <person name="Ng V."/>
            <person name="Grigoriev I.V."/>
            <person name="Jackson S.A."/>
            <person name="Sutton T.D.S."/>
            <person name="Dobson A.D.W."/>
            <person name="Rama T."/>
        </authorList>
    </citation>
    <scope>NUCLEOTIDE SEQUENCE</scope>
    <source>
        <strain evidence="1">TRa018bII</strain>
    </source>
</reference>
<organism evidence="1 2">
    <name type="scientific">Amylocarpus encephaloides</name>
    <dbReference type="NCBI Taxonomy" id="45428"/>
    <lineage>
        <taxon>Eukaryota</taxon>
        <taxon>Fungi</taxon>
        <taxon>Dikarya</taxon>
        <taxon>Ascomycota</taxon>
        <taxon>Pezizomycotina</taxon>
        <taxon>Leotiomycetes</taxon>
        <taxon>Helotiales</taxon>
        <taxon>Helotiales incertae sedis</taxon>
        <taxon>Amylocarpus</taxon>
    </lineage>
</organism>